<name>A0ABU3MZ51_9SPHN</name>
<proteinExistence type="predicted"/>
<evidence type="ECO:0000313" key="1">
    <source>
        <dbReference type="EMBL" id="MDT8757256.1"/>
    </source>
</evidence>
<protein>
    <submittedName>
        <fullName evidence="1">Uncharacterized protein</fullName>
    </submittedName>
</protein>
<dbReference type="EMBL" id="JALMLT010000001">
    <property type="protein sequence ID" value="MDT8757256.1"/>
    <property type="molecule type" value="Genomic_DNA"/>
</dbReference>
<accession>A0ABU3MZ51</accession>
<sequence>MSRQRFASGLIGSRLQLHYLRQRQAGVLTTGRTRSRLLNLLEGNLCAFTAVTGDADILNDHIRRRFRPSLDQ</sequence>
<organism evidence="1">
    <name type="scientific">Sphingomonas psychrotolerans</name>
    <dbReference type="NCBI Taxonomy" id="1327635"/>
    <lineage>
        <taxon>Bacteria</taxon>
        <taxon>Pseudomonadati</taxon>
        <taxon>Pseudomonadota</taxon>
        <taxon>Alphaproteobacteria</taxon>
        <taxon>Sphingomonadales</taxon>
        <taxon>Sphingomonadaceae</taxon>
        <taxon>Sphingomonas</taxon>
    </lineage>
</organism>
<comment type="caution">
    <text evidence="1">The sequence shown here is derived from an EMBL/GenBank/DDBJ whole genome shotgun (WGS) entry which is preliminary data.</text>
</comment>
<reference evidence="1" key="1">
    <citation type="submission" date="2022-04" db="EMBL/GenBank/DDBJ databases">
        <title>Tomato heritable bacteria conferring resistance against bacterial wilt.</title>
        <authorList>
            <person name="Yin J."/>
        </authorList>
    </citation>
    <scope>NUCLEOTIDE SEQUENCE</scope>
    <source>
        <strain evidence="1">Cra20</strain>
    </source>
</reference>
<gene>
    <name evidence="1" type="ORF">MZO42_00960</name>
</gene>